<dbReference type="SUPFAM" id="SSF56672">
    <property type="entry name" value="DNA/RNA polymerases"/>
    <property type="match status" value="1"/>
</dbReference>
<dbReference type="PANTHER" id="PTHR37984:SF8">
    <property type="entry name" value="CCHC-TYPE DOMAIN-CONTAINING PROTEIN"/>
    <property type="match status" value="1"/>
</dbReference>
<comment type="caution">
    <text evidence="1">The sequence shown here is derived from an EMBL/GenBank/DDBJ whole genome shotgun (WGS) entry which is preliminary data.</text>
</comment>
<reference evidence="1 2" key="1">
    <citation type="journal article" date="2021" name="Elife">
        <title>Chloroplast acquisition without the gene transfer in kleptoplastic sea slugs, Plakobranchus ocellatus.</title>
        <authorList>
            <person name="Maeda T."/>
            <person name="Takahashi S."/>
            <person name="Yoshida T."/>
            <person name="Shimamura S."/>
            <person name="Takaki Y."/>
            <person name="Nagai Y."/>
            <person name="Toyoda A."/>
            <person name="Suzuki Y."/>
            <person name="Arimoto A."/>
            <person name="Ishii H."/>
            <person name="Satoh N."/>
            <person name="Nishiyama T."/>
            <person name="Hasebe M."/>
            <person name="Maruyama T."/>
            <person name="Minagawa J."/>
            <person name="Obokata J."/>
            <person name="Shigenobu S."/>
        </authorList>
    </citation>
    <scope>NUCLEOTIDE SEQUENCE [LARGE SCALE GENOMIC DNA]</scope>
</reference>
<gene>
    <name evidence="1" type="ORF">ElyMa_002816500</name>
</gene>
<protein>
    <submittedName>
        <fullName evidence="1">Pol polyprotein</fullName>
    </submittedName>
</protein>
<keyword evidence="2" id="KW-1185">Reference proteome</keyword>
<name>A0AAV4HVF1_9GAST</name>
<organism evidence="1 2">
    <name type="scientific">Elysia marginata</name>
    <dbReference type="NCBI Taxonomy" id="1093978"/>
    <lineage>
        <taxon>Eukaryota</taxon>
        <taxon>Metazoa</taxon>
        <taxon>Spiralia</taxon>
        <taxon>Lophotrochozoa</taxon>
        <taxon>Mollusca</taxon>
        <taxon>Gastropoda</taxon>
        <taxon>Heterobranchia</taxon>
        <taxon>Euthyneura</taxon>
        <taxon>Panpulmonata</taxon>
        <taxon>Sacoglossa</taxon>
        <taxon>Placobranchoidea</taxon>
        <taxon>Plakobranchidae</taxon>
        <taxon>Elysia</taxon>
    </lineage>
</organism>
<dbReference type="PANTHER" id="PTHR37984">
    <property type="entry name" value="PROTEIN CBG26694"/>
    <property type="match status" value="1"/>
</dbReference>
<evidence type="ECO:0000313" key="1">
    <source>
        <dbReference type="EMBL" id="GFS00531.1"/>
    </source>
</evidence>
<sequence length="169" mass="19462">MIKRINLITEPEDAGKEKATKYRDISPLIKEKQVELFSGLGKLDRECTIEIQDDATPFSYSTPRRISLPLQKKVEEELKQLQNDDIITEVHVPTYWCAPIVAVLKDNGGVRICVNLRKLNESVRRENFLLPTTDQQFAQLSWSMVFTKLDCNKGFRQTSCTKVVRAYNL</sequence>
<accession>A0AAV4HVF1</accession>
<dbReference type="Proteomes" id="UP000762676">
    <property type="component" value="Unassembled WGS sequence"/>
</dbReference>
<proteinExistence type="predicted"/>
<dbReference type="InterPro" id="IPR043502">
    <property type="entry name" value="DNA/RNA_pol_sf"/>
</dbReference>
<dbReference type="AlphaFoldDB" id="A0AAV4HVF1"/>
<evidence type="ECO:0000313" key="2">
    <source>
        <dbReference type="Proteomes" id="UP000762676"/>
    </source>
</evidence>
<dbReference type="Gene3D" id="3.10.10.10">
    <property type="entry name" value="HIV Type 1 Reverse Transcriptase, subunit A, domain 1"/>
    <property type="match status" value="1"/>
</dbReference>
<dbReference type="InterPro" id="IPR050951">
    <property type="entry name" value="Retrovirus_Pol_polyprotein"/>
</dbReference>
<dbReference type="EMBL" id="BMAT01005840">
    <property type="protein sequence ID" value="GFS00531.1"/>
    <property type="molecule type" value="Genomic_DNA"/>
</dbReference>